<name>A0ABU8SNW7_9LACO</name>
<dbReference type="EMBL" id="JAWMWH010000003">
    <property type="protein sequence ID" value="MEJ6400932.1"/>
    <property type="molecule type" value="Genomic_DNA"/>
</dbReference>
<protein>
    <submittedName>
        <fullName evidence="2">ParA family protein</fullName>
    </submittedName>
</protein>
<dbReference type="SUPFAM" id="SSF52540">
    <property type="entry name" value="P-loop containing nucleoside triphosphate hydrolases"/>
    <property type="match status" value="1"/>
</dbReference>
<dbReference type="InterPro" id="IPR025669">
    <property type="entry name" value="AAA_dom"/>
</dbReference>
<dbReference type="RefSeq" id="WP_339960784.1">
    <property type="nucleotide sequence ID" value="NZ_JAWMWH010000003.1"/>
</dbReference>
<dbReference type="InterPro" id="IPR027417">
    <property type="entry name" value="P-loop_NTPase"/>
</dbReference>
<feature type="domain" description="AAA" evidence="1">
    <location>
        <begin position="3"/>
        <end position="174"/>
    </location>
</feature>
<dbReference type="InterPro" id="IPR050678">
    <property type="entry name" value="DNA_Partitioning_ATPase"/>
</dbReference>
<organism evidence="2 3">
    <name type="scientific">Nicoliella lavandulae</name>
    <dbReference type="NCBI Taxonomy" id="3082954"/>
    <lineage>
        <taxon>Bacteria</taxon>
        <taxon>Bacillati</taxon>
        <taxon>Bacillota</taxon>
        <taxon>Bacilli</taxon>
        <taxon>Lactobacillales</taxon>
        <taxon>Lactobacillaceae</taxon>
        <taxon>Nicoliella</taxon>
    </lineage>
</organism>
<dbReference type="PANTHER" id="PTHR13696:SF99">
    <property type="entry name" value="COBYRINIC ACID AC-DIAMIDE SYNTHASE"/>
    <property type="match status" value="1"/>
</dbReference>
<dbReference type="CDD" id="cd02042">
    <property type="entry name" value="ParAB_family"/>
    <property type="match status" value="1"/>
</dbReference>
<dbReference type="Pfam" id="PF13614">
    <property type="entry name" value="AAA_31"/>
    <property type="match status" value="1"/>
</dbReference>
<keyword evidence="3" id="KW-1185">Reference proteome</keyword>
<accession>A0ABU8SNW7</accession>
<evidence type="ECO:0000313" key="3">
    <source>
        <dbReference type="Proteomes" id="UP001370590"/>
    </source>
</evidence>
<gene>
    <name evidence="2" type="ORF">R4146_07215</name>
</gene>
<dbReference type="Proteomes" id="UP001370590">
    <property type="component" value="Unassembled WGS sequence"/>
</dbReference>
<evidence type="ECO:0000259" key="1">
    <source>
        <dbReference type="Pfam" id="PF13614"/>
    </source>
</evidence>
<dbReference type="PANTHER" id="PTHR13696">
    <property type="entry name" value="P-LOOP CONTAINING NUCLEOSIDE TRIPHOSPHATE HYDROLASE"/>
    <property type="match status" value="1"/>
</dbReference>
<dbReference type="Gene3D" id="3.40.50.300">
    <property type="entry name" value="P-loop containing nucleotide triphosphate hydrolases"/>
    <property type="match status" value="1"/>
</dbReference>
<sequence length="261" mass="30300">MAKVLLHFNFKGGVGKTTMTVLDAYLLNRMGKKVLLIDMDPQANATEIINTTFNNQKRPKTSFYDGLLKLDLRNSIIPVTDNLDMIPSDWALSSWPGKVEKYNRHDRALILKNLIEPFRDQYDYILFDVPPTLSTFTNNAILASDYIALVLQTQRQAYTSILKTAKYMYQLREDYDAKYDVLGVILYLVKNNAKTDNEISTSAKESFGNAVFKNYVYQQERIKVFGDEGIHDKDYWDKRALKMYQQTLDEELQRIEESENE</sequence>
<reference evidence="2 3" key="1">
    <citation type="submission" date="2023-10" db="EMBL/GenBank/DDBJ databases">
        <title>Nicoliella lavandulae sp. nov. isolated from Lavandula angustifolia flowers.</title>
        <authorList>
            <person name="Alcantara C."/>
            <person name="Zuniga M."/>
            <person name="Landete J.M."/>
            <person name="Monedero V."/>
        </authorList>
    </citation>
    <scope>NUCLEOTIDE SEQUENCE [LARGE SCALE GENOMIC DNA]</scope>
    <source>
        <strain evidence="2 3">Es01</strain>
    </source>
</reference>
<comment type="caution">
    <text evidence="2">The sequence shown here is derived from an EMBL/GenBank/DDBJ whole genome shotgun (WGS) entry which is preliminary data.</text>
</comment>
<proteinExistence type="predicted"/>
<evidence type="ECO:0000313" key="2">
    <source>
        <dbReference type="EMBL" id="MEJ6400932.1"/>
    </source>
</evidence>